<comment type="similarity">
    <text evidence="2 7">Belongs to the group II decarboxylase family.</text>
</comment>
<name>A0AAU7G8K5_9MICO</name>
<dbReference type="GO" id="GO:0030170">
    <property type="term" value="F:pyridoxal phosphate binding"/>
    <property type="evidence" value="ECO:0007669"/>
    <property type="project" value="InterPro"/>
</dbReference>
<protein>
    <submittedName>
        <fullName evidence="8">Aminotransferase class V-fold PLP-dependent enzyme</fullName>
    </submittedName>
</protein>
<dbReference type="GO" id="GO:0019752">
    <property type="term" value="P:carboxylic acid metabolic process"/>
    <property type="evidence" value="ECO:0007669"/>
    <property type="project" value="InterPro"/>
</dbReference>
<dbReference type="InterPro" id="IPR015424">
    <property type="entry name" value="PyrdxlP-dep_Trfase"/>
</dbReference>
<organism evidence="8">
    <name type="scientific">Leifsonia sp. NPDC080035</name>
    <dbReference type="NCBI Taxonomy" id="3143936"/>
    <lineage>
        <taxon>Bacteria</taxon>
        <taxon>Bacillati</taxon>
        <taxon>Actinomycetota</taxon>
        <taxon>Actinomycetes</taxon>
        <taxon>Micrococcales</taxon>
        <taxon>Microbacteriaceae</taxon>
        <taxon>Leifsonia</taxon>
    </lineage>
</organism>
<keyword evidence="4 6" id="KW-0663">Pyridoxal phosphate</keyword>
<dbReference type="Gene3D" id="3.40.640.10">
    <property type="entry name" value="Type I PLP-dependent aspartate aminotransferase-like (Major domain)"/>
    <property type="match status" value="1"/>
</dbReference>
<sequence>MSDREAFRPVLGEAAGLAERWLDGVRDGSIPPSADIEAVKDALGRELPDRGPEPAEVLRRMADAVEPGLMRMHSPRFHGWVIGGAQPVSLGADWLVSAWDQNSALRSVTPGVVAAEEIAGAWMLDLLGLPATAEVGFVTGATVANLVGLVCGRDDVLRRAGWDARADGLAGAPRVRFLAGEERHGSVDSAGVIAGLGAARLIAVDDDGRMRADALRAALAEAEGPAVVCLQAGNIHSGAFDPLADAVAVAHEAGAWVHVDGAFGLWAAAAPALRRLTEGMAGADSWATDAHKTLNVPYDSGIAVVAHPDALHASFAQHAAYLASSADIADPGDRVPELSRRARGVPVYAALAQLGRAGVADLVQGMADAAIAIADGLRDIPGAMVLNEVVYTQVCATFGDDERTRAVGAALRDGGAALASPSTWHGRAVLRFSVSNWLTDTEEAARTVAAVRAAVDSLG</sequence>
<gene>
    <name evidence="8" type="ORF">AAME72_12730</name>
</gene>
<dbReference type="Pfam" id="PF00282">
    <property type="entry name" value="Pyridoxal_deC"/>
    <property type="match status" value="1"/>
</dbReference>
<evidence type="ECO:0000256" key="7">
    <source>
        <dbReference type="RuleBase" id="RU000382"/>
    </source>
</evidence>
<feature type="modified residue" description="N6-(pyridoxal phosphate)lysine" evidence="6">
    <location>
        <position position="292"/>
    </location>
</feature>
<evidence type="ECO:0000256" key="3">
    <source>
        <dbReference type="ARBA" id="ARBA00022793"/>
    </source>
</evidence>
<keyword evidence="8" id="KW-0032">Aminotransferase</keyword>
<dbReference type="GO" id="GO:0008483">
    <property type="term" value="F:transaminase activity"/>
    <property type="evidence" value="ECO:0007669"/>
    <property type="project" value="UniProtKB-KW"/>
</dbReference>
<dbReference type="InterPro" id="IPR015421">
    <property type="entry name" value="PyrdxlP-dep_Trfase_major"/>
</dbReference>
<reference evidence="8" key="1">
    <citation type="submission" date="2024-05" db="EMBL/GenBank/DDBJ databases">
        <title>The Natural Products Discovery Center: Release of the First 8490 Sequenced Strains for Exploring Actinobacteria Biosynthetic Diversity.</title>
        <authorList>
            <person name="Kalkreuter E."/>
            <person name="Kautsar S.A."/>
            <person name="Yang D."/>
            <person name="Bader C.D."/>
            <person name="Teijaro C.N."/>
            <person name="Fluegel L."/>
            <person name="Davis C.M."/>
            <person name="Simpson J.R."/>
            <person name="Lauterbach L."/>
            <person name="Steele A.D."/>
            <person name="Gui C."/>
            <person name="Meng S."/>
            <person name="Li G."/>
            <person name="Viehrig K."/>
            <person name="Ye F."/>
            <person name="Su P."/>
            <person name="Kiefer A.F."/>
            <person name="Nichols A."/>
            <person name="Cepeda A.J."/>
            <person name="Yan W."/>
            <person name="Fan B."/>
            <person name="Jiang Y."/>
            <person name="Adhikari A."/>
            <person name="Zheng C.-J."/>
            <person name="Schuster L."/>
            <person name="Cowan T.M."/>
            <person name="Smanski M.J."/>
            <person name="Chevrette M.G."/>
            <person name="de Carvalho L.P.S."/>
            <person name="Shen B."/>
        </authorList>
    </citation>
    <scope>NUCLEOTIDE SEQUENCE</scope>
    <source>
        <strain evidence="8">NPDC080035</strain>
    </source>
</reference>
<accession>A0AAU7G8K5</accession>
<comment type="cofactor">
    <cofactor evidence="1 6 7">
        <name>pyridoxal 5'-phosphate</name>
        <dbReference type="ChEBI" id="CHEBI:597326"/>
    </cofactor>
</comment>
<evidence type="ECO:0000256" key="4">
    <source>
        <dbReference type="ARBA" id="ARBA00022898"/>
    </source>
</evidence>
<evidence type="ECO:0000256" key="5">
    <source>
        <dbReference type="ARBA" id="ARBA00023239"/>
    </source>
</evidence>
<evidence type="ECO:0000313" key="8">
    <source>
        <dbReference type="EMBL" id="XBM46947.1"/>
    </source>
</evidence>
<dbReference type="Gene3D" id="3.90.1150.10">
    <property type="entry name" value="Aspartate Aminotransferase, domain 1"/>
    <property type="match status" value="1"/>
</dbReference>
<keyword evidence="3" id="KW-0210">Decarboxylase</keyword>
<dbReference type="AlphaFoldDB" id="A0AAU7G8K5"/>
<dbReference type="InterPro" id="IPR015422">
    <property type="entry name" value="PyrdxlP-dep_Trfase_small"/>
</dbReference>
<evidence type="ECO:0000256" key="1">
    <source>
        <dbReference type="ARBA" id="ARBA00001933"/>
    </source>
</evidence>
<dbReference type="EMBL" id="CP157390">
    <property type="protein sequence ID" value="XBM46947.1"/>
    <property type="molecule type" value="Genomic_DNA"/>
</dbReference>
<dbReference type="InterPro" id="IPR002129">
    <property type="entry name" value="PyrdxlP-dep_de-COase"/>
</dbReference>
<evidence type="ECO:0000256" key="6">
    <source>
        <dbReference type="PIRSR" id="PIRSR602129-50"/>
    </source>
</evidence>
<dbReference type="PANTHER" id="PTHR11999">
    <property type="entry name" value="GROUP II PYRIDOXAL-5-PHOSPHATE DECARBOXYLASE"/>
    <property type="match status" value="1"/>
</dbReference>
<keyword evidence="8" id="KW-0808">Transferase</keyword>
<dbReference type="SUPFAM" id="SSF53383">
    <property type="entry name" value="PLP-dependent transferases"/>
    <property type="match status" value="1"/>
</dbReference>
<dbReference type="InterPro" id="IPR010977">
    <property type="entry name" value="Aromatic_deC"/>
</dbReference>
<keyword evidence="5 7" id="KW-0456">Lyase</keyword>
<proteinExistence type="inferred from homology"/>
<evidence type="ECO:0000256" key="2">
    <source>
        <dbReference type="ARBA" id="ARBA00009533"/>
    </source>
</evidence>
<dbReference type="PANTHER" id="PTHR11999:SF70">
    <property type="entry name" value="MIP05841P"/>
    <property type="match status" value="1"/>
</dbReference>
<dbReference type="GO" id="GO:0004058">
    <property type="term" value="F:aromatic-L-amino-acid decarboxylase activity"/>
    <property type="evidence" value="ECO:0007669"/>
    <property type="project" value="UniProtKB-ARBA"/>
</dbReference>
<dbReference type="RefSeq" id="WP_348786924.1">
    <property type="nucleotide sequence ID" value="NZ_CP157390.1"/>
</dbReference>